<protein>
    <recommendedName>
        <fullName evidence="4">DUF19 domain-containing protein</fullName>
    </recommendedName>
</protein>
<dbReference type="EMBL" id="BGPR01004912">
    <property type="protein sequence ID" value="GBN04754.1"/>
    <property type="molecule type" value="Genomic_DNA"/>
</dbReference>
<feature type="signal peptide" evidence="1">
    <location>
        <begin position="1"/>
        <end position="24"/>
    </location>
</feature>
<gene>
    <name evidence="2" type="ORF">AVEN_63727_1</name>
</gene>
<name>A0A4Y2KQ73_ARAVE</name>
<keyword evidence="3" id="KW-1185">Reference proteome</keyword>
<keyword evidence="1" id="KW-0732">Signal</keyword>
<organism evidence="2 3">
    <name type="scientific">Araneus ventricosus</name>
    <name type="common">Orbweaver spider</name>
    <name type="synonym">Epeira ventricosa</name>
    <dbReference type="NCBI Taxonomy" id="182803"/>
    <lineage>
        <taxon>Eukaryota</taxon>
        <taxon>Metazoa</taxon>
        <taxon>Ecdysozoa</taxon>
        <taxon>Arthropoda</taxon>
        <taxon>Chelicerata</taxon>
        <taxon>Arachnida</taxon>
        <taxon>Araneae</taxon>
        <taxon>Araneomorphae</taxon>
        <taxon>Entelegynae</taxon>
        <taxon>Araneoidea</taxon>
        <taxon>Araneidae</taxon>
        <taxon>Araneus</taxon>
    </lineage>
</organism>
<evidence type="ECO:0000313" key="3">
    <source>
        <dbReference type="Proteomes" id="UP000499080"/>
    </source>
</evidence>
<dbReference type="Proteomes" id="UP000499080">
    <property type="component" value="Unassembled WGS sequence"/>
</dbReference>
<dbReference type="AlphaFoldDB" id="A0A4Y2KQ73"/>
<evidence type="ECO:0008006" key="4">
    <source>
        <dbReference type="Google" id="ProtNLM"/>
    </source>
</evidence>
<feature type="chain" id="PRO_5021224070" description="DUF19 domain-containing protein" evidence="1">
    <location>
        <begin position="25"/>
        <end position="135"/>
    </location>
</feature>
<sequence length="135" mass="14957">MEMYMYCFLFAALFAVGDFQTANQRKVECIHSKFTSDIGGQGYTNCHSSNQALAIPKIKQCVTDWMKAKGVVQTASDGQMTVNAATFATKAGEMGETPTGRAMVACKNRPNNDRMYREAARASQCIFEEVKKTCR</sequence>
<evidence type="ECO:0000313" key="2">
    <source>
        <dbReference type="EMBL" id="GBN04754.1"/>
    </source>
</evidence>
<proteinExistence type="predicted"/>
<dbReference type="OrthoDB" id="6409781at2759"/>
<evidence type="ECO:0000256" key="1">
    <source>
        <dbReference type="SAM" id="SignalP"/>
    </source>
</evidence>
<accession>A0A4Y2KQ73</accession>
<comment type="caution">
    <text evidence="2">The sequence shown here is derived from an EMBL/GenBank/DDBJ whole genome shotgun (WGS) entry which is preliminary data.</text>
</comment>
<reference evidence="2 3" key="1">
    <citation type="journal article" date="2019" name="Sci. Rep.">
        <title>Orb-weaving spider Araneus ventricosus genome elucidates the spidroin gene catalogue.</title>
        <authorList>
            <person name="Kono N."/>
            <person name="Nakamura H."/>
            <person name="Ohtoshi R."/>
            <person name="Moran D.A.P."/>
            <person name="Shinohara A."/>
            <person name="Yoshida Y."/>
            <person name="Fujiwara M."/>
            <person name="Mori M."/>
            <person name="Tomita M."/>
            <person name="Arakawa K."/>
        </authorList>
    </citation>
    <scope>NUCLEOTIDE SEQUENCE [LARGE SCALE GENOMIC DNA]</scope>
</reference>